<keyword evidence="2" id="KW-0812">Transmembrane</keyword>
<feature type="transmembrane region" description="Helical" evidence="2">
    <location>
        <begin position="36"/>
        <end position="59"/>
    </location>
</feature>
<organism evidence="3 4">
    <name type="scientific">Xenopus laevis</name>
    <name type="common">African clawed frog</name>
    <dbReference type="NCBI Taxonomy" id="8355"/>
    <lineage>
        <taxon>Eukaryota</taxon>
        <taxon>Metazoa</taxon>
        <taxon>Chordata</taxon>
        <taxon>Craniata</taxon>
        <taxon>Vertebrata</taxon>
        <taxon>Euteleostomi</taxon>
        <taxon>Amphibia</taxon>
        <taxon>Batrachia</taxon>
        <taxon>Anura</taxon>
        <taxon>Pipoidea</taxon>
        <taxon>Pipidae</taxon>
        <taxon>Xenopodinae</taxon>
        <taxon>Xenopus</taxon>
        <taxon>Xenopus</taxon>
    </lineage>
</organism>
<name>A0A974D4I7_XENLA</name>
<sequence length="144" mass="15019">MGHVSTNEYYGLRVASALIGIVAGSIIVGVSDSCGAAAVGGIFLGAAGFALLISISPFIKAWLNFNQMLPFLGHARIQPYPSANNEEMTNEPAKRESSLGPMKDSSDGKTLNINPMAHIISPDEGTSSGPPDLIAQKPHQLSAN</sequence>
<feature type="transmembrane region" description="Helical" evidence="2">
    <location>
        <begin position="12"/>
        <end position="30"/>
    </location>
</feature>
<dbReference type="EMBL" id="CM004472">
    <property type="protein sequence ID" value="OCT84967.1"/>
    <property type="molecule type" value="Genomic_DNA"/>
</dbReference>
<gene>
    <name evidence="3" type="ORF">XELAEV_18023128mg</name>
</gene>
<dbReference type="Pfam" id="PF15033">
    <property type="entry name" value="Kinocilin"/>
    <property type="match status" value="1"/>
</dbReference>
<protein>
    <recommendedName>
        <fullName evidence="5">Kinocilin</fullName>
    </recommendedName>
</protein>
<proteinExistence type="predicted"/>
<dbReference type="PANTHER" id="PTHR38497">
    <property type="entry name" value="KINOCILIN"/>
    <property type="match status" value="1"/>
</dbReference>
<accession>A0A974D4I7</accession>
<keyword evidence="2" id="KW-1133">Transmembrane helix</keyword>
<evidence type="ECO:0000256" key="1">
    <source>
        <dbReference type="SAM" id="MobiDB-lite"/>
    </source>
</evidence>
<evidence type="ECO:0000256" key="2">
    <source>
        <dbReference type="SAM" id="Phobius"/>
    </source>
</evidence>
<dbReference type="PANTHER" id="PTHR38497:SF1">
    <property type="entry name" value="KINOCILIN"/>
    <property type="match status" value="1"/>
</dbReference>
<dbReference type="InterPro" id="IPR027837">
    <property type="entry name" value="Kinocilin"/>
</dbReference>
<evidence type="ECO:0000313" key="4">
    <source>
        <dbReference type="Proteomes" id="UP000694892"/>
    </source>
</evidence>
<evidence type="ECO:0008006" key="5">
    <source>
        <dbReference type="Google" id="ProtNLM"/>
    </source>
</evidence>
<evidence type="ECO:0000313" key="3">
    <source>
        <dbReference type="EMBL" id="OCT84967.1"/>
    </source>
</evidence>
<dbReference type="Proteomes" id="UP000694892">
    <property type="component" value="Chromosome 4L"/>
</dbReference>
<keyword evidence="2" id="KW-0472">Membrane</keyword>
<reference evidence="4" key="1">
    <citation type="journal article" date="2016" name="Nature">
        <title>Genome evolution in the allotetraploid frog Xenopus laevis.</title>
        <authorList>
            <person name="Session A.M."/>
            <person name="Uno Y."/>
            <person name="Kwon T."/>
            <person name="Chapman J.A."/>
            <person name="Toyoda A."/>
            <person name="Takahashi S."/>
            <person name="Fukui A."/>
            <person name="Hikosaka A."/>
            <person name="Suzuki A."/>
            <person name="Kondo M."/>
            <person name="van Heeringen S.J."/>
            <person name="Quigley I."/>
            <person name="Heinz S."/>
            <person name="Ogino H."/>
            <person name="Ochi H."/>
            <person name="Hellsten U."/>
            <person name="Lyons J.B."/>
            <person name="Simakov O."/>
            <person name="Putnam N."/>
            <person name="Stites J."/>
            <person name="Kuroki Y."/>
            <person name="Tanaka T."/>
            <person name="Michiue T."/>
            <person name="Watanabe M."/>
            <person name="Bogdanovic O."/>
            <person name="Lister R."/>
            <person name="Georgiou G."/>
            <person name="Paranjpe S.S."/>
            <person name="van Kruijsbergen I."/>
            <person name="Shu S."/>
            <person name="Carlson J."/>
            <person name="Kinoshita T."/>
            <person name="Ohta Y."/>
            <person name="Mawaribuchi S."/>
            <person name="Jenkins J."/>
            <person name="Grimwood J."/>
            <person name="Schmutz J."/>
            <person name="Mitros T."/>
            <person name="Mozaffari S.V."/>
            <person name="Suzuki Y."/>
            <person name="Haramoto Y."/>
            <person name="Yamamoto T.S."/>
            <person name="Takagi C."/>
            <person name="Heald R."/>
            <person name="Miller K."/>
            <person name="Haudenschild C."/>
            <person name="Kitzman J."/>
            <person name="Nakayama T."/>
            <person name="Izutsu Y."/>
            <person name="Robert J."/>
            <person name="Fortriede J."/>
            <person name="Burns K."/>
            <person name="Lotay V."/>
            <person name="Karimi K."/>
            <person name="Yasuoka Y."/>
            <person name="Dichmann D.S."/>
            <person name="Flajnik M.F."/>
            <person name="Houston D.W."/>
            <person name="Shendure J."/>
            <person name="DuPasquier L."/>
            <person name="Vize P.D."/>
            <person name="Zorn A.M."/>
            <person name="Ito M."/>
            <person name="Marcotte E.M."/>
            <person name="Wallingford J.B."/>
            <person name="Ito Y."/>
            <person name="Asashima M."/>
            <person name="Ueno N."/>
            <person name="Matsuda Y."/>
            <person name="Veenstra G.J."/>
            <person name="Fujiyama A."/>
            <person name="Harland R.M."/>
            <person name="Taira M."/>
            <person name="Rokhsar D.S."/>
        </authorList>
    </citation>
    <scope>NUCLEOTIDE SEQUENCE [LARGE SCALE GENOMIC DNA]</scope>
    <source>
        <strain evidence="4">J</strain>
    </source>
</reference>
<feature type="region of interest" description="Disordered" evidence="1">
    <location>
        <begin position="81"/>
        <end position="144"/>
    </location>
</feature>
<dbReference type="AlphaFoldDB" id="A0A974D4I7"/>